<accession>A0A6A6AUV3</accession>
<organism evidence="1 2">
    <name type="scientific">Dothidotthia symphoricarpi CBS 119687</name>
    <dbReference type="NCBI Taxonomy" id="1392245"/>
    <lineage>
        <taxon>Eukaryota</taxon>
        <taxon>Fungi</taxon>
        <taxon>Dikarya</taxon>
        <taxon>Ascomycota</taxon>
        <taxon>Pezizomycotina</taxon>
        <taxon>Dothideomycetes</taxon>
        <taxon>Pleosporomycetidae</taxon>
        <taxon>Pleosporales</taxon>
        <taxon>Dothidotthiaceae</taxon>
        <taxon>Dothidotthia</taxon>
    </lineage>
</organism>
<evidence type="ECO:0000313" key="1">
    <source>
        <dbReference type="EMBL" id="KAF2134321.1"/>
    </source>
</evidence>
<dbReference type="GeneID" id="54406874"/>
<proteinExistence type="predicted"/>
<dbReference type="RefSeq" id="XP_033528708.1">
    <property type="nucleotide sequence ID" value="XM_033666442.1"/>
</dbReference>
<keyword evidence="2" id="KW-1185">Reference proteome</keyword>
<dbReference type="OrthoDB" id="3799620at2759"/>
<sequence length="287" mass="32783">MAEDTSVAIGFFTLPRELRNAVYHQIWSHTSRLSIPHQDRLYELTYTTRSSGPSPHQRGLPLWLLANKQFLTEGLDQLLLNAAWSWGTSNPSHNPRASSTPQIPSSLLFPIKPSSRPFTLNLEAWSHVALRDLPAPELSLHDWHADDAEFVAEVLQDASSMQCLVINVTIADHAQNDPEKAPREVDFSLLRTDRWALGCGRVIVVVKSRFGRQAWWHEELRGAVEREARKVAEVICGKEVCERYEELAEGVATRKDVVGVMKKGKKEVVPIDVWRFEFWRKDERRLC</sequence>
<gene>
    <name evidence="1" type="ORF">P153DRAFT_353483</name>
</gene>
<dbReference type="AlphaFoldDB" id="A0A6A6AUV3"/>
<dbReference type="EMBL" id="ML977498">
    <property type="protein sequence ID" value="KAF2134321.1"/>
    <property type="molecule type" value="Genomic_DNA"/>
</dbReference>
<evidence type="ECO:0000313" key="2">
    <source>
        <dbReference type="Proteomes" id="UP000799771"/>
    </source>
</evidence>
<protein>
    <submittedName>
        <fullName evidence="1">Uncharacterized protein</fullName>
    </submittedName>
</protein>
<reference evidence="1" key="1">
    <citation type="journal article" date="2020" name="Stud. Mycol.">
        <title>101 Dothideomycetes genomes: a test case for predicting lifestyles and emergence of pathogens.</title>
        <authorList>
            <person name="Haridas S."/>
            <person name="Albert R."/>
            <person name="Binder M."/>
            <person name="Bloem J."/>
            <person name="Labutti K."/>
            <person name="Salamov A."/>
            <person name="Andreopoulos B."/>
            <person name="Baker S."/>
            <person name="Barry K."/>
            <person name="Bills G."/>
            <person name="Bluhm B."/>
            <person name="Cannon C."/>
            <person name="Castanera R."/>
            <person name="Culley D."/>
            <person name="Daum C."/>
            <person name="Ezra D."/>
            <person name="Gonzalez J."/>
            <person name="Henrissat B."/>
            <person name="Kuo A."/>
            <person name="Liang C."/>
            <person name="Lipzen A."/>
            <person name="Lutzoni F."/>
            <person name="Magnuson J."/>
            <person name="Mondo S."/>
            <person name="Nolan M."/>
            <person name="Ohm R."/>
            <person name="Pangilinan J."/>
            <person name="Park H.-J."/>
            <person name="Ramirez L."/>
            <person name="Alfaro M."/>
            <person name="Sun H."/>
            <person name="Tritt A."/>
            <person name="Yoshinaga Y."/>
            <person name="Zwiers L.-H."/>
            <person name="Turgeon B."/>
            <person name="Goodwin S."/>
            <person name="Spatafora J."/>
            <person name="Crous P."/>
            <person name="Grigoriev I."/>
        </authorList>
    </citation>
    <scope>NUCLEOTIDE SEQUENCE</scope>
    <source>
        <strain evidence="1">CBS 119687</strain>
    </source>
</reference>
<name>A0A6A6AUV3_9PLEO</name>
<dbReference type="Proteomes" id="UP000799771">
    <property type="component" value="Unassembled WGS sequence"/>
</dbReference>